<feature type="region of interest" description="Disordered" evidence="1">
    <location>
        <begin position="1"/>
        <end position="39"/>
    </location>
</feature>
<organism evidence="3 4">
    <name type="scientific">Trichomonascus ciferrii</name>
    <dbReference type="NCBI Taxonomy" id="44093"/>
    <lineage>
        <taxon>Eukaryota</taxon>
        <taxon>Fungi</taxon>
        <taxon>Dikarya</taxon>
        <taxon>Ascomycota</taxon>
        <taxon>Saccharomycotina</taxon>
        <taxon>Dipodascomycetes</taxon>
        <taxon>Dipodascales</taxon>
        <taxon>Trichomonascaceae</taxon>
        <taxon>Trichomonascus</taxon>
        <taxon>Trichomonascus ciferrii complex</taxon>
    </lineage>
</organism>
<feature type="compositionally biased region" description="Pro residues" evidence="1">
    <location>
        <begin position="524"/>
        <end position="553"/>
    </location>
</feature>
<evidence type="ECO:0000259" key="2">
    <source>
        <dbReference type="PROSITE" id="PS51411"/>
    </source>
</evidence>
<feature type="region of interest" description="Disordered" evidence="1">
    <location>
        <begin position="479"/>
        <end position="564"/>
    </location>
</feature>
<gene>
    <name evidence="3" type="ORF">TRICI_000349</name>
</gene>
<dbReference type="PANTHER" id="PTHR43830">
    <property type="entry name" value="PROTEIN PSP1"/>
    <property type="match status" value="1"/>
</dbReference>
<feature type="domain" description="PSP1 C-terminal" evidence="2">
    <location>
        <begin position="359"/>
        <end position="444"/>
    </location>
</feature>
<feature type="region of interest" description="Disordered" evidence="1">
    <location>
        <begin position="237"/>
        <end position="256"/>
    </location>
</feature>
<dbReference type="EMBL" id="SWFS01000032">
    <property type="protein sequence ID" value="KAA8917483.1"/>
    <property type="molecule type" value="Genomic_DNA"/>
</dbReference>
<keyword evidence="4" id="KW-1185">Reference proteome</keyword>
<dbReference type="InterPro" id="IPR047767">
    <property type="entry name" value="PSP1-like"/>
</dbReference>
<proteinExistence type="predicted"/>
<reference evidence="3" key="1">
    <citation type="journal article" date="2019" name="G3 (Bethesda)">
        <title>Genome Assemblies of Two Rare Opportunistic Yeast Pathogens: Diutina rugosa (syn. Candida rugosa) and Trichomonascus ciferrii (syn. Candida ciferrii).</title>
        <authorList>
            <person name="Mixao V."/>
            <person name="Saus E."/>
            <person name="Hansen A.P."/>
            <person name="Lass-Florl C."/>
            <person name="Gabaldon T."/>
        </authorList>
    </citation>
    <scope>NUCLEOTIDE SEQUENCE</scope>
    <source>
        <strain evidence="3">CBS 4856</strain>
    </source>
</reference>
<name>A0A642VDM1_9ASCO</name>
<protein>
    <recommendedName>
        <fullName evidence="2">PSP1 C-terminal domain-containing protein</fullName>
    </recommendedName>
</protein>
<feature type="compositionally biased region" description="Polar residues" evidence="1">
    <location>
        <begin position="26"/>
        <end position="36"/>
    </location>
</feature>
<evidence type="ECO:0000313" key="3">
    <source>
        <dbReference type="EMBL" id="KAA8917483.1"/>
    </source>
</evidence>
<dbReference type="Proteomes" id="UP000761534">
    <property type="component" value="Unassembled WGS sequence"/>
</dbReference>
<feature type="compositionally biased region" description="Pro residues" evidence="1">
    <location>
        <begin position="245"/>
        <end position="256"/>
    </location>
</feature>
<dbReference type="AlphaFoldDB" id="A0A642VDM1"/>
<comment type="caution">
    <text evidence="3">The sequence shown here is derived from an EMBL/GenBank/DDBJ whole genome shotgun (WGS) entry which is preliminary data.</text>
</comment>
<evidence type="ECO:0000313" key="4">
    <source>
        <dbReference type="Proteomes" id="UP000761534"/>
    </source>
</evidence>
<dbReference type="PANTHER" id="PTHR43830:SF3">
    <property type="entry name" value="PROTEIN PSP1"/>
    <property type="match status" value="1"/>
</dbReference>
<dbReference type="GO" id="GO:0005737">
    <property type="term" value="C:cytoplasm"/>
    <property type="evidence" value="ECO:0007669"/>
    <property type="project" value="TreeGrafter"/>
</dbReference>
<feature type="compositionally biased region" description="Low complexity" evidence="1">
    <location>
        <begin position="554"/>
        <end position="564"/>
    </location>
</feature>
<feature type="compositionally biased region" description="Low complexity" evidence="1">
    <location>
        <begin position="9"/>
        <end position="25"/>
    </location>
</feature>
<sequence length="564" mass="62157">MTDPLLRQGASGNSANANANAGGNNQQRRPSYTAEFSSRPRLLDEEAVFGGGANPNVWGSRIWNPGSVSGEANANLPNAVLDDIPASQKKSFRSLSFSHTGFKGPAHQAGSHMLDTFNEEEGGDEEHAEEEENAERELVERLSATKLAEANKTRNNNNNNNNGGYTSSLFSSGLPGTIGQSSSLWFGPGSRRHSYAAGEHLARVNTSPSSSKLDLIDDYFSVDELGRNVLPEYIPSPGGSLHSPTSPPNTISPPPESIISVPSKKLYYVEFKAGRIDVFFIADNSSLVAKIGDLVIVDADRGRDLGKVVKDHVSPHEAGVLKLRRHQEQQAILQHNPNTATGVGNNPSNTNTPGVTMPKQILRYAQPNEVQQILAKQQDEDKAVQMCVQKVQEKGLDMSVLDAEYQWDRRKLTFFYSATHRIDFRDLVRDLFRIYKTRIWMCAVNVKSTAATTTTTTTHHQPQQQHQAEYGLASSQLFNATRPPVMPPPATATNLNQSQASPPQQHPRYQSQLFSSELWGQPQPMNPNQPPPPPPPPQGQFPMMPPPPPPPPHQQQRGNQYWYY</sequence>
<accession>A0A642VDM1</accession>
<dbReference type="VEuPathDB" id="FungiDB:TRICI_000349"/>
<evidence type="ECO:0000256" key="1">
    <source>
        <dbReference type="SAM" id="MobiDB-lite"/>
    </source>
</evidence>
<dbReference type="InterPro" id="IPR007557">
    <property type="entry name" value="PSP1_C"/>
</dbReference>
<dbReference type="OrthoDB" id="243127at2759"/>
<dbReference type="PROSITE" id="PS51411">
    <property type="entry name" value="PSP1_C"/>
    <property type="match status" value="1"/>
</dbReference>
<dbReference type="NCBIfam" id="NF041131">
    <property type="entry name" value="RicT_YaaT_fam"/>
    <property type="match status" value="1"/>
</dbReference>
<feature type="compositionally biased region" description="Polar residues" evidence="1">
    <location>
        <begin position="491"/>
        <end position="515"/>
    </location>
</feature>
<dbReference type="Pfam" id="PF04468">
    <property type="entry name" value="PSP1"/>
    <property type="match status" value="1"/>
</dbReference>